<accession>A0A6G9RJI5</accession>
<organism evidence="2 3">
    <name type="scientific">Kluyvera genomosp. 3</name>
    <dbReference type="NCBI Taxonomy" id="2774055"/>
    <lineage>
        <taxon>Bacteria</taxon>
        <taxon>Pseudomonadati</taxon>
        <taxon>Pseudomonadota</taxon>
        <taxon>Gammaproteobacteria</taxon>
        <taxon>Enterobacterales</taxon>
        <taxon>Enterobacteriaceae</taxon>
        <taxon>Kluyvera</taxon>
    </lineage>
</organism>
<dbReference type="EMBL" id="CP050321">
    <property type="protein sequence ID" value="QIR27124.1"/>
    <property type="molecule type" value="Genomic_DNA"/>
</dbReference>
<dbReference type="Proteomes" id="UP000503580">
    <property type="component" value="Chromosome"/>
</dbReference>
<dbReference type="KEGG" id="kgn:GY169_10055"/>
<sequence length="136" mass="15273">MGVIKKAMLGIFILMSALSLFREFQDFGFKTGLLLSALFLLSTAFLWQWASGRLPQLGKLHAVMVMMALTLVFLGTIDYAMADSFNVDLLEVIRTTMVHSPWFYVATFTGAGIKVFFWHWLFSGVRQKNAEHTAAG</sequence>
<gene>
    <name evidence="2" type="ORF">GY169_10055</name>
</gene>
<evidence type="ECO:0000313" key="2">
    <source>
        <dbReference type="EMBL" id="QIR27124.1"/>
    </source>
</evidence>
<keyword evidence="3" id="KW-1185">Reference proteome</keyword>
<evidence type="ECO:0000313" key="3">
    <source>
        <dbReference type="Proteomes" id="UP000503580"/>
    </source>
</evidence>
<feature type="transmembrane region" description="Helical" evidence="1">
    <location>
        <begin position="62"/>
        <end position="82"/>
    </location>
</feature>
<proteinExistence type="predicted"/>
<protein>
    <submittedName>
        <fullName evidence="2">Uncharacterized protein</fullName>
    </submittedName>
</protein>
<dbReference type="AlphaFoldDB" id="A0A6G9RJI5"/>
<dbReference type="RefSeq" id="WP_167575645.1">
    <property type="nucleotide sequence ID" value="NZ_CP050321.1"/>
</dbReference>
<reference evidence="2 3" key="1">
    <citation type="submission" date="2020-02" db="EMBL/GenBank/DDBJ databases">
        <title>Whole genome PO2S7.</title>
        <authorList>
            <person name="Singha K.M."/>
        </authorList>
    </citation>
    <scope>NUCLEOTIDE SEQUENCE [LARGE SCALE GENOMIC DNA]</scope>
    <source>
        <strain evidence="2 3">PO2S7</strain>
    </source>
</reference>
<keyword evidence="1" id="KW-0812">Transmembrane</keyword>
<keyword evidence="1" id="KW-1133">Transmembrane helix</keyword>
<feature type="transmembrane region" description="Helical" evidence="1">
    <location>
        <begin position="32"/>
        <end position="50"/>
    </location>
</feature>
<name>A0A6G9RJI5_9ENTR</name>
<keyword evidence="1" id="KW-0472">Membrane</keyword>
<evidence type="ECO:0000256" key="1">
    <source>
        <dbReference type="SAM" id="Phobius"/>
    </source>
</evidence>
<feature type="transmembrane region" description="Helical" evidence="1">
    <location>
        <begin position="102"/>
        <end position="122"/>
    </location>
</feature>